<dbReference type="Gene3D" id="1.20.5.110">
    <property type="match status" value="1"/>
</dbReference>
<evidence type="ECO:0000256" key="2">
    <source>
        <dbReference type="ARBA" id="ARBA00009063"/>
    </source>
</evidence>
<evidence type="ECO:0000256" key="8">
    <source>
        <dbReference type="ARBA" id="ARBA00023136"/>
    </source>
</evidence>
<dbReference type="AlphaFoldDB" id="A0A066WNM3"/>
<name>A0A066WNM3_TILAU</name>
<feature type="compositionally biased region" description="Low complexity" evidence="9">
    <location>
        <begin position="1"/>
        <end position="17"/>
    </location>
</feature>
<dbReference type="PANTHER" id="PTHR15959:SF0">
    <property type="entry name" value="SYNTAXIN-18"/>
    <property type="match status" value="1"/>
</dbReference>
<evidence type="ECO:0000256" key="6">
    <source>
        <dbReference type="ARBA" id="ARBA00022989"/>
    </source>
</evidence>
<dbReference type="RefSeq" id="XP_013245443.1">
    <property type="nucleotide sequence ID" value="XM_013389989.1"/>
</dbReference>
<dbReference type="FunFam" id="1.20.5.110:FF:000069">
    <property type="entry name" value="Related to syntaxin 18"/>
    <property type="match status" value="1"/>
</dbReference>
<keyword evidence="3" id="KW-0813">Transport</keyword>
<dbReference type="InParanoid" id="A0A066WNM3"/>
<gene>
    <name evidence="11" type="ORF">K437DRAFT_272309</name>
</gene>
<dbReference type="Proteomes" id="UP000027361">
    <property type="component" value="Unassembled WGS sequence"/>
</dbReference>
<dbReference type="HOGENOM" id="CLU_038403_0_0_1"/>
<dbReference type="PANTHER" id="PTHR15959">
    <property type="entry name" value="SYNTAXIN-18"/>
    <property type="match status" value="1"/>
</dbReference>
<keyword evidence="4 10" id="KW-0812">Transmembrane</keyword>
<dbReference type="OMA" id="YRIRTHI"/>
<reference evidence="11 12" key="1">
    <citation type="submission" date="2014-05" db="EMBL/GenBank/DDBJ databases">
        <title>Draft genome sequence of a rare smut relative, Tilletiaria anomala UBC 951.</title>
        <authorList>
            <consortium name="DOE Joint Genome Institute"/>
            <person name="Toome M."/>
            <person name="Kuo A."/>
            <person name="Henrissat B."/>
            <person name="Lipzen A."/>
            <person name="Tritt A."/>
            <person name="Yoshinaga Y."/>
            <person name="Zane M."/>
            <person name="Barry K."/>
            <person name="Grigoriev I.V."/>
            <person name="Spatafora J.W."/>
            <person name="Aimea M.C."/>
        </authorList>
    </citation>
    <scope>NUCLEOTIDE SEQUENCE [LARGE SCALE GENOMIC DNA]</scope>
    <source>
        <strain evidence="11 12">UBC 951</strain>
    </source>
</reference>
<dbReference type="EMBL" id="JMSN01000008">
    <property type="protein sequence ID" value="KDN52604.1"/>
    <property type="molecule type" value="Genomic_DNA"/>
</dbReference>
<keyword evidence="6 10" id="KW-1133">Transmembrane helix</keyword>
<feature type="transmembrane region" description="Helical" evidence="10">
    <location>
        <begin position="408"/>
        <end position="429"/>
    </location>
</feature>
<evidence type="ECO:0000256" key="1">
    <source>
        <dbReference type="ARBA" id="ARBA00004211"/>
    </source>
</evidence>
<evidence type="ECO:0000313" key="12">
    <source>
        <dbReference type="Proteomes" id="UP000027361"/>
    </source>
</evidence>
<comment type="similarity">
    <text evidence="2">Belongs to the syntaxin family.</text>
</comment>
<keyword evidence="5" id="KW-0653">Protein transport</keyword>
<keyword evidence="12" id="KW-1185">Reference proteome</keyword>
<evidence type="ECO:0000313" key="11">
    <source>
        <dbReference type="EMBL" id="KDN52604.1"/>
    </source>
</evidence>
<evidence type="ECO:0000256" key="4">
    <source>
        <dbReference type="ARBA" id="ARBA00022692"/>
    </source>
</evidence>
<evidence type="ECO:0008006" key="13">
    <source>
        <dbReference type="Google" id="ProtNLM"/>
    </source>
</evidence>
<dbReference type="STRING" id="1037660.A0A066WNM3"/>
<comment type="subcellular location">
    <subcellularLocation>
        <location evidence="1">Membrane</location>
        <topology evidence="1">Single-pass type IV membrane protein</topology>
    </subcellularLocation>
</comment>
<proteinExistence type="inferred from homology"/>
<dbReference type="FunCoup" id="A0A066WNM3">
    <property type="interactions" value="179"/>
</dbReference>
<evidence type="ECO:0000256" key="3">
    <source>
        <dbReference type="ARBA" id="ARBA00022448"/>
    </source>
</evidence>
<evidence type="ECO:0000256" key="10">
    <source>
        <dbReference type="SAM" id="Phobius"/>
    </source>
</evidence>
<sequence>MSRLGSSSLSSTQSSSLNPQLPKRGNRTALFRSLIAEHQQQHQRLNSQQPEQRKVDVYNIDGARTQKEKDALLQRKNADREWIAEARRIHRAILALVSFLGAIRRVYMVNSGVGGVRPTSSSETSADLASSDTASSDPFARWKHVRSMDERQRDELDLQVRVMLKRLMERIKELEKAEEIRKRTSPTSHAASNPLTILLSLSSSPTSIHSAAYSSQLSLHRSGICHYLSSLLAHAGTRQRGMQERYLKNRRTREGWDRGLGAATASSSTQRADGGKEDVTGKSSAIGPLQGSTKGIKLDPSLVPAFTSSCDPSTSSSDVLSTLTPTQIQQFESENSALLSSFESDLASVQQAESKLYAIAELQTQLIQHLGQQSEMTGKLLEESIGHSAEVGQGNTQLRKAKERNRQANRMLCLFLIGSGLGLLFLHWID</sequence>
<evidence type="ECO:0000256" key="5">
    <source>
        <dbReference type="ARBA" id="ARBA00022927"/>
    </source>
</evidence>
<dbReference type="GO" id="GO:0006890">
    <property type="term" value="P:retrograde vesicle-mediated transport, Golgi to endoplasmic reticulum"/>
    <property type="evidence" value="ECO:0007669"/>
    <property type="project" value="TreeGrafter"/>
</dbReference>
<comment type="caution">
    <text evidence="11">The sequence shown here is derived from an EMBL/GenBank/DDBJ whole genome shotgun (WGS) entry which is preliminary data.</text>
</comment>
<feature type="region of interest" description="Disordered" evidence="9">
    <location>
        <begin position="114"/>
        <end position="135"/>
    </location>
</feature>
<protein>
    <recommendedName>
        <fullName evidence="13">t-SNARE coiled-coil homology domain-containing protein</fullName>
    </recommendedName>
</protein>
<dbReference type="GeneID" id="25266345"/>
<feature type="region of interest" description="Disordered" evidence="9">
    <location>
        <begin position="1"/>
        <end position="24"/>
    </location>
</feature>
<evidence type="ECO:0000256" key="7">
    <source>
        <dbReference type="ARBA" id="ARBA00023054"/>
    </source>
</evidence>
<feature type="compositionally biased region" description="Low complexity" evidence="9">
    <location>
        <begin position="119"/>
        <end position="135"/>
    </location>
</feature>
<dbReference type="GO" id="GO:0031201">
    <property type="term" value="C:SNARE complex"/>
    <property type="evidence" value="ECO:0007669"/>
    <property type="project" value="TreeGrafter"/>
</dbReference>
<keyword evidence="8 10" id="KW-0472">Membrane</keyword>
<organism evidence="11 12">
    <name type="scientific">Tilletiaria anomala (strain ATCC 24038 / CBS 436.72 / UBC 951)</name>
    <dbReference type="NCBI Taxonomy" id="1037660"/>
    <lineage>
        <taxon>Eukaryota</taxon>
        <taxon>Fungi</taxon>
        <taxon>Dikarya</taxon>
        <taxon>Basidiomycota</taxon>
        <taxon>Ustilaginomycotina</taxon>
        <taxon>Exobasidiomycetes</taxon>
        <taxon>Georgefischeriales</taxon>
        <taxon>Tilletiariaceae</taxon>
        <taxon>Tilletiaria</taxon>
    </lineage>
</organism>
<accession>A0A066WNM3</accession>
<dbReference type="OrthoDB" id="342981at2759"/>
<dbReference type="GO" id="GO:0015031">
    <property type="term" value="P:protein transport"/>
    <property type="evidence" value="ECO:0007669"/>
    <property type="project" value="UniProtKB-KW"/>
</dbReference>
<dbReference type="GO" id="GO:0005783">
    <property type="term" value="C:endoplasmic reticulum"/>
    <property type="evidence" value="ECO:0007669"/>
    <property type="project" value="TreeGrafter"/>
</dbReference>
<feature type="region of interest" description="Disordered" evidence="9">
    <location>
        <begin position="251"/>
        <end position="291"/>
    </location>
</feature>
<evidence type="ECO:0000256" key="9">
    <source>
        <dbReference type="SAM" id="MobiDB-lite"/>
    </source>
</evidence>
<keyword evidence="7" id="KW-0175">Coiled coil</keyword>